<dbReference type="RefSeq" id="WP_269278627.1">
    <property type="nucleotide sequence ID" value="NZ_JAPVOI010000004.1"/>
</dbReference>
<evidence type="ECO:0000313" key="2">
    <source>
        <dbReference type="Proteomes" id="UP001079430"/>
    </source>
</evidence>
<dbReference type="Proteomes" id="UP001079430">
    <property type="component" value="Unassembled WGS sequence"/>
</dbReference>
<reference evidence="1" key="1">
    <citation type="submission" date="2022-10" db="EMBL/GenBank/DDBJ databases">
        <title>Whole genome sequencing of three plant growth promoting bacteria isolated from Vachellia tortilis subsp. raddiana in Morocco.</title>
        <authorList>
            <person name="Hnini M."/>
            <person name="Zouagui R."/>
            <person name="Zouagui H."/>
            <person name="Chemao Elfihri M.-W."/>
            <person name="Ibrahimi A."/>
            <person name="Sbabou L."/>
            <person name="Aurag J."/>
        </authorList>
    </citation>
    <scope>NUCLEOTIDE SEQUENCE</scope>
    <source>
        <strain evidence="1">LMR678</strain>
    </source>
</reference>
<keyword evidence="2" id="KW-1185">Reference proteome</keyword>
<sequence>MAEPGQERETVVLEEGDIFFLYRPRVEEEHPSSIGDVQRFEMVLRPHGGEKVRLLVVGRKRLPEAERHERHWGFVEAIRHSAKGIEKELRERRYDTGTRGERRRPAARPAGEGVYAITLEDGQMHLSYALELPEKPGQVQKAFKIAPEASYALSIKNPEKGKPVNAGLREEDEADYPEKLQEEFRGRRFAREDVGLLDFKGAEFILIGARSNPESEYGHDLGAEHENYEHAETIRRLRMVKSRHPVKPLLEGGWA</sequence>
<organism evidence="1 2">
    <name type="scientific">Sinorhizobium psoraleae</name>
    <dbReference type="NCBI Taxonomy" id="520838"/>
    <lineage>
        <taxon>Bacteria</taxon>
        <taxon>Pseudomonadati</taxon>
        <taxon>Pseudomonadota</taxon>
        <taxon>Alphaproteobacteria</taxon>
        <taxon>Hyphomicrobiales</taxon>
        <taxon>Rhizobiaceae</taxon>
        <taxon>Sinorhizobium/Ensifer group</taxon>
        <taxon>Sinorhizobium</taxon>
    </lineage>
</organism>
<comment type="caution">
    <text evidence="1">The sequence shown here is derived from an EMBL/GenBank/DDBJ whole genome shotgun (WGS) entry which is preliminary data.</text>
</comment>
<evidence type="ECO:0000313" key="1">
    <source>
        <dbReference type="EMBL" id="MCZ4090445.1"/>
    </source>
</evidence>
<dbReference type="PANTHER" id="PTHR34776">
    <property type="entry name" value="F17F16.3 PROTEIN"/>
    <property type="match status" value="1"/>
</dbReference>
<protein>
    <submittedName>
        <fullName evidence="1">Uncharacterized protein</fullName>
    </submittedName>
</protein>
<proteinExistence type="predicted"/>
<dbReference type="EMBL" id="JAPVOI010000004">
    <property type="protein sequence ID" value="MCZ4090445.1"/>
    <property type="molecule type" value="Genomic_DNA"/>
</dbReference>
<accession>A0ABT4KEQ2</accession>
<gene>
    <name evidence="1" type="ORF">O3W52_10330</name>
</gene>
<name>A0ABT4KEQ2_9HYPH</name>
<dbReference type="PANTHER" id="PTHR34776:SF1">
    <property type="entry name" value="F17F16.3 PROTEIN"/>
    <property type="match status" value="1"/>
</dbReference>